<name>L9XC50_9EURY</name>
<proteinExistence type="predicted"/>
<keyword evidence="3" id="KW-1185">Reference proteome</keyword>
<evidence type="ECO:0000313" key="3">
    <source>
        <dbReference type="Proteomes" id="UP000011531"/>
    </source>
</evidence>
<dbReference type="EMBL" id="AOIA01000103">
    <property type="protein sequence ID" value="ELY59315.1"/>
    <property type="molecule type" value="Genomic_DNA"/>
</dbReference>
<dbReference type="Pfam" id="PF12840">
    <property type="entry name" value="HTH_20"/>
    <property type="match status" value="1"/>
</dbReference>
<dbReference type="CDD" id="cd00090">
    <property type="entry name" value="HTH_ARSR"/>
    <property type="match status" value="1"/>
</dbReference>
<dbReference type="PANTHER" id="PTHR36216">
    <property type="entry name" value="TRANSCRIPTIONAL REGULATOR, TRMB"/>
    <property type="match status" value="1"/>
</dbReference>
<dbReference type="InterPro" id="IPR036390">
    <property type="entry name" value="WH_DNA-bd_sf"/>
</dbReference>
<dbReference type="Proteomes" id="UP000011531">
    <property type="component" value="Unassembled WGS sequence"/>
</dbReference>
<dbReference type="SUPFAM" id="SSF46785">
    <property type="entry name" value="Winged helix' DNA-binding domain"/>
    <property type="match status" value="2"/>
</dbReference>
<evidence type="ECO:0000313" key="2">
    <source>
        <dbReference type="EMBL" id="ELY59315.1"/>
    </source>
</evidence>
<dbReference type="Gene3D" id="1.10.10.10">
    <property type="entry name" value="Winged helix-like DNA-binding domain superfamily/Winged helix DNA-binding domain"/>
    <property type="match status" value="2"/>
</dbReference>
<sequence>MNSCSIELYTISETRDQIARQVRGNPGIHFNELTRTLDLAPGQVQYHLRKLERSDDIVEESLYGRTHYYTPDYGTWERGALAVLRRETARDILVCLMANGPSAPNEVAEGVDIARSTLEWHLDHLVEQDLLEKERDARNHVTLVLTHPEETARMLRLVEPSIADRLVDRFMRLVDGLLEEPTNWEY</sequence>
<dbReference type="InterPro" id="IPR011991">
    <property type="entry name" value="ArsR-like_HTH"/>
</dbReference>
<dbReference type="STRING" id="1227498.C492_11270"/>
<accession>L9XC50</accession>
<organism evidence="2 3">
    <name type="scientific">Natronococcus jeotgali DSM 18795</name>
    <dbReference type="NCBI Taxonomy" id="1227498"/>
    <lineage>
        <taxon>Archaea</taxon>
        <taxon>Methanobacteriati</taxon>
        <taxon>Methanobacteriota</taxon>
        <taxon>Stenosarchaea group</taxon>
        <taxon>Halobacteria</taxon>
        <taxon>Halobacteriales</taxon>
        <taxon>Natrialbaceae</taxon>
        <taxon>Natronococcus</taxon>
    </lineage>
</organism>
<feature type="domain" description="HVO-0163 N-terminal HTH" evidence="1">
    <location>
        <begin position="12"/>
        <end position="81"/>
    </location>
</feature>
<dbReference type="Pfam" id="PF24266">
    <property type="entry name" value="HTH_HVO_0163_N"/>
    <property type="match status" value="1"/>
</dbReference>
<dbReference type="InterPro" id="IPR056504">
    <property type="entry name" value="HTH_HVO_0163_N"/>
</dbReference>
<comment type="caution">
    <text evidence="2">The sequence shown here is derived from an EMBL/GenBank/DDBJ whole genome shotgun (WGS) entry which is preliminary data.</text>
</comment>
<gene>
    <name evidence="2" type="ORF">C492_11270</name>
</gene>
<evidence type="ECO:0000259" key="1">
    <source>
        <dbReference type="Pfam" id="PF24266"/>
    </source>
</evidence>
<dbReference type="AlphaFoldDB" id="L9XC50"/>
<dbReference type="InterPro" id="IPR036388">
    <property type="entry name" value="WH-like_DNA-bd_sf"/>
</dbReference>
<dbReference type="PANTHER" id="PTHR36216:SF1">
    <property type="entry name" value="HTH ARSR-TYPE DOMAIN-CONTAINING PROTEIN"/>
    <property type="match status" value="1"/>
</dbReference>
<reference evidence="2 3" key="1">
    <citation type="journal article" date="2014" name="PLoS Genet.">
        <title>Phylogenetically driven sequencing of extremely halophilic archaea reveals strategies for static and dynamic osmo-response.</title>
        <authorList>
            <person name="Becker E.A."/>
            <person name="Seitzer P.M."/>
            <person name="Tritt A."/>
            <person name="Larsen D."/>
            <person name="Krusor M."/>
            <person name="Yao A.I."/>
            <person name="Wu D."/>
            <person name="Madern D."/>
            <person name="Eisen J.A."/>
            <person name="Darling A.E."/>
            <person name="Facciotti M.T."/>
        </authorList>
    </citation>
    <scope>NUCLEOTIDE SEQUENCE [LARGE SCALE GENOMIC DNA]</scope>
    <source>
        <strain evidence="2 3">DSM 18795</strain>
    </source>
</reference>
<protein>
    <submittedName>
        <fullName evidence="2">Transcription regulator</fullName>
    </submittedName>
</protein>